<protein>
    <recommendedName>
        <fullName evidence="3">PilZ domain-containing protein</fullName>
    </recommendedName>
</protein>
<dbReference type="RefSeq" id="WP_381504946.1">
    <property type="nucleotide sequence ID" value="NZ_JBHUOM010000023.1"/>
</dbReference>
<reference evidence="2" key="1">
    <citation type="journal article" date="2019" name="Int. J. Syst. Evol. Microbiol.">
        <title>The Global Catalogue of Microorganisms (GCM) 10K type strain sequencing project: providing services to taxonomists for standard genome sequencing and annotation.</title>
        <authorList>
            <consortium name="The Broad Institute Genomics Platform"/>
            <consortium name="The Broad Institute Genome Sequencing Center for Infectious Disease"/>
            <person name="Wu L."/>
            <person name="Ma J."/>
        </authorList>
    </citation>
    <scope>NUCLEOTIDE SEQUENCE [LARGE SCALE GENOMIC DNA]</scope>
    <source>
        <strain evidence="2">KCTC 52490</strain>
    </source>
</reference>
<name>A0ABW6APG3_9BACT</name>
<sequence length="102" mass="11605">MSLINQVYEIHLGDLFGPNATVTDVEYDMGMINFSLPIRESQDFIMPVNCQISGIYDGKLECLITESELEAQLQFRTKLKIYAKDFFKKLDEQDSKSSGDQG</sequence>
<gene>
    <name evidence="1" type="ORF">ACFS25_21055</name>
</gene>
<organism evidence="1 2">
    <name type="scientific">Spirosoma flavum</name>
    <dbReference type="NCBI Taxonomy" id="2048557"/>
    <lineage>
        <taxon>Bacteria</taxon>
        <taxon>Pseudomonadati</taxon>
        <taxon>Bacteroidota</taxon>
        <taxon>Cytophagia</taxon>
        <taxon>Cytophagales</taxon>
        <taxon>Cytophagaceae</taxon>
        <taxon>Spirosoma</taxon>
    </lineage>
</organism>
<evidence type="ECO:0000313" key="1">
    <source>
        <dbReference type="EMBL" id="MFD2936283.1"/>
    </source>
</evidence>
<evidence type="ECO:0000313" key="2">
    <source>
        <dbReference type="Proteomes" id="UP001597512"/>
    </source>
</evidence>
<keyword evidence="2" id="KW-1185">Reference proteome</keyword>
<dbReference type="Proteomes" id="UP001597512">
    <property type="component" value="Unassembled WGS sequence"/>
</dbReference>
<comment type="caution">
    <text evidence="1">The sequence shown here is derived from an EMBL/GenBank/DDBJ whole genome shotgun (WGS) entry which is preliminary data.</text>
</comment>
<accession>A0ABW6APG3</accession>
<dbReference type="EMBL" id="JBHUOM010000023">
    <property type="protein sequence ID" value="MFD2936283.1"/>
    <property type="molecule type" value="Genomic_DNA"/>
</dbReference>
<evidence type="ECO:0008006" key="3">
    <source>
        <dbReference type="Google" id="ProtNLM"/>
    </source>
</evidence>
<proteinExistence type="predicted"/>